<organism evidence="22 23">
    <name type="scientific">Pyrenophora seminiperda CCB06</name>
    <dbReference type="NCBI Taxonomy" id="1302712"/>
    <lineage>
        <taxon>Eukaryota</taxon>
        <taxon>Fungi</taxon>
        <taxon>Dikarya</taxon>
        <taxon>Ascomycota</taxon>
        <taxon>Pezizomycotina</taxon>
        <taxon>Dothideomycetes</taxon>
        <taxon>Pleosporomycetidae</taxon>
        <taxon>Pleosporales</taxon>
        <taxon>Pleosporineae</taxon>
        <taxon>Pleosporaceae</taxon>
        <taxon>Pyrenophora</taxon>
    </lineage>
</organism>
<dbReference type="OrthoDB" id="10261385at2759"/>
<dbReference type="GO" id="GO:0006436">
    <property type="term" value="P:tryptophanyl-tRNA aminoacylation"/>
    <property type="evidence" value="ECO:0007669"/>
    <property type="project" value="InterPro"/>
</dbReference>
<dbReference type="NCBIfam" id="TIGR00879">
    <property type="entry name" value="SP"/>
    <property type="match status" value="1"/>
</dbReference>
<dbReference type="InterPro" id="IPR003663">
    <property type="entry name" value="Sugar/inositol_transpt"/>
</dbReference>
<keyword evidence="7" id="KW-0813">Transport</keyword>
<evidence type="ECO:0000256" key="16">
    <source>
        <dbReference type="ARBA" id="ARBA00023136"/>
    </source>
</evidence>
<evidence type="ECO:0000256" key="2">
    <source>
        <dbReference type="ARBA" id="ARBA00004496"/>
    </source>
</evidence>
<dbReference type="EMBL" id="KE747810">
    <property type="protein sequence ID" value="RMZ67670.1"/>
    <property type="molecule type" value="Genomic_DNA"/>
</dbReference>
<dbReference type="PROSITE" id="PS50850">
    <property type="entry name" value="MFS"/>
    <property type="match status" value="1"/>
</dbReference>
<dbReference type="SUPFAM" id="SSF52374">
    <property type="entry name" value="Nucleotidylyl transferase"/>
    <property type="match status" value="1"/>
</dbReference>
<dbReference type="SUPFAM" id="SSF103473">
    <property type="entry name" value="MFS general substrate transporter"/>
    <property type="match status" value="1"/>
</dbReference>
<accession>A0A3M7LZT6</accession>
<name>A0A3M7LZT6_9PLEO</name>
<dbReference type="InterPro" id="IPR002305">
    <property type="entry name" value="aa-tRNA-synth_Ic"/>
</dbReference>
<comment type="similarity">
    <text evidence="3">Belongs to the class-I aminoacyl-tRNA synthetase family.</text>
</comment>
<dbReference type="InterPro" id="IPR036259">
    <property type="entry name" value="MFS_trans_sf"/>
</dbReference>
<evidence type="ECO:0000256" key="10">
    <source>
        <dbReference type="ARBA" id="ARBA00022598"/>
    </source>
</evidence>
<evidence type="ECO:0000256" key="11">
    <source>
        <dbReference type="ARBA" id="ARBA00022692"/>
    </source>
</evidence>
<keyword evidence="14" id="KW-0648">Protein biosynthesis</keyword>
<evidence type="ECO:0000256" key="3">
    <source>
        <dbReference type="ARBA" id="ARBA00005594"/>
    </source>
</evidence>
<evidence type="ECO:0000256" key="19">
    <source>
        <dbReference type="SAM" id="MobiDB-lite"/>
    </source>
</evidence>
<keyword evidence="11 20" id="KW-0812">Transmembrane</keyword>
<comment type="subcellular location">
    <subcellularLocation>
        <location evidence="2">Cytoplasm</location>
    </subcellularLocation>
    <subcellularLocation>
        <location evidence="1">Membrane</location>
        <topology evidence="1">Multi-pass membrane protein</topology>
    </subcellularLocation>
</comment>
<dbReference type="PRINTS" id="PR01039">
    <property type="entry name" value="TRNASYNTHTRP"/>
</dbReference>
<comment type="similarity">
    <text evidence="4">Belongs to the major facilitator superfamily. Sugar transporter (TC 2.A.1.1) family.</text>
</comment>
<dbReference type="Gene3D" id="1.20.1250.20">
    <property type="entry name" value="MFS general substrate transporter like domains"/>
    <property type="match status" value="1"/>
</dbReference>
<keyword evidence="13" id="KW-0067">ATP-binding</keyword>
<reference evidence="22 23" key="1">
    <citation type="journal article" date="2014" name="PLoS ONE">
        <title>De novo Genome Assembly of the Fungal Plant Pathogen Pyrenophora semeniperda.</title>
        <authorList>
            <person name="Soliai M.M."/>
            <person name="Meyer S.E."/>
            <person name="Udall J.A."/>
            <person name="Elzinga D.E."/>
            <person name="Hermansen R.A."/>
            <person name="Bodily P.M."/>
            <person name="Hart A.A."/>
            <person name="Coleman C.E."/>
        </authorList>
    </citation>
    <scope>NUCLEOTIDE SEQUENCE [LARGE SCALE GENOMIC DNA]</scope>
    <source>
        <strain evidence="22 23">CCB06</strain>
        <tissue evidence="22">Mycelium</tissue>
    </source>
</reference>
<evidence type="ECO:0000256" key="14">
    <source>
        <dbReference type="ARBA" id="ARBA00022917"/>
    </source>
</evidence>
<keyword evidence="17 22" id="KW-0030">Aminoacyl-tRNA synthetase</keyword>
<dbReference type="InterPro" id="IPR014729">
    <property type="entry name" value="Rossmann-like_a/b/a_fold"/>
</dbReference>
<dbReference type="Gene3D" id="1.10.240.10">
    <property type="entry name" value="Tyrosyl-Transfer RNA Synthetase"/>
    <property type="match status" value="1"/>
</dbReference>
<feature type="compositionally biased region" description="Polar residues" evidence="19">
    <location>
        <begin position="495"/>
        <end position="515"/>
    </location>
</feature>
<dbReference type="CDD" id="cd00806">
    <property type="entry name" value="TrpRS_core"/>
    <property type="match status" value="1"/>
</dbReference>
<feature type="transmembrane region" description="Helical" evidence="20">
    <location>
        <begin position="638"/>
        <end position="656"/>
    </location>
</feature>
<dbReference type="InterPro" id="IPR002306">
    <property type="entry name" value="Trp-tRNA-ligase"/>
</dbReference>
<protein>
    <recommendedName>
        <fullName evidence="6">Tryptophan--tRNA ligase, cytoplasmic</fullName>
        <ecNumber evidence="5">6.1.1.2</ecNumber>
    </recommendedName>
    <alternativeName>
        <fullName evidence="18">Tryptophanyl-tRNA synthetase</fullName>
    </alternativeName>
</protein>
<dbReference type="Proteomes" id="UP000265663">
    <property type="component" value="Unassembled WGS sequence"/>
</dbReference>
<evidence type="ECO:0000313" key="23">
    <source>
        <dbReference type="Proteomes" id="UP000265663"/>
    </source>
</evidence>
<feature type="compositionally biased region" description="Basic and acidic residues" evidence="19">
    <location>
        <begin position="442"/>
        <end position="451"/>
    </location>
</feature>
<evidence type="ECO:0000256" key="7">
    <source>
        <dbReference type="ARBA" id="ARBA00022448"/>
    </source>
</evidence>
<dbReference type="NCBIfam" id="TIGR00233">
    <property type="entry name" value="trpS"/>
    <property type="match status" value="1"/>
</dbReference>
<dbReference type="InterPro" id="IPR020846">
    <property type="entry name" value="MFS_dom"/>
</dbReference>
<dbReference type="AlphaFoldDB" id="A0A3M7LZT6"/>
<dbReference type="EC" id="6.1.1.2" evidence="5"/>
<feature type="transmembrane region" description="Helical" evidence="20">
    <location>
        <begin position="695"/>
        <end position="718"/>
    </location>
</feature>
<feature type="transmembrane region" description="Helical" evidence="20">
    <location>
        <begin position="930"/>
        <end position="953"/>
    </location>
</feature>
<evidence type="ECO:0000256" key="9">
    <source>
        <dbReference type="ARBA" id="ARBA00022597"/>
    </source>
</evidence>
<keyword evidence="10" id="KW-0436">Ligase</keyword>
<evidence type="ECO:0000259" key="21">
    <source>
        <dbReference type="PROSITE" id="PS50850"/>
    </source>
</evidence>
<evidence type="ECO:0000256" key="6">
    <source>
        <dbReference type="ARBA" id="ARBA00013782"/>
    </source>
</evidence>
<gene>
    <name evidence="22" type="ORF">GMOD_00001630</name>
</gene>
<evidence type="ECO:0000256" key="15">
    <source>
        <dbReference type="ARBA" id="ARBA00022989"/>
    </source>
</evidence>
<keyword evidence="16 20" id="KW-0472">Membrane</keyword>
<evidence type="ECO:0000256" key="17">
    <source>
        <dbReference type="ARBA" id="ARBA00023146"/>
    </source>
</evidence>
<feature type="transmembrane region" description="Helical" evidence="20">
    <location>
        <begin position="730"/>
        <end position="747"/>
    </location>
</feature>
<feature type="domain" description="Major facilitator superfamily (MFS) profile" evidence="21">
    <location>
        <begin position="560"/>
        <end position="1022"/>
    </location>
</feature>
<feature type="transmembrane region" description="Helical" evidence="20">
    <location>
        <begin position="662"/>
        <end position="683"/>
    </location>
</feature>
<dbReference type="FunFam" id="1.10.240.10:FF:000003">
    <property type="entry name" value="Tryptophan--tRNA ligase, cytoplasmic"/>
    <property type="match status" value="1"/>
</dbReference>
<feature type="compositionally biased region" description="Basic and acidic residues" evidence="19">
    <location>
        <begin position="474"/>
        <end position="487"/>
    </location>
</feature>
<dbReference type="PANTHER" id="PTHR10055:SF1">
    <property type="entry name" value="TRYPTOPHAN--TRNA LIGASE, CYTOPLASMIC"/>
    <property type="match status" value="1"/>
</dbReference>
<feature type="transmembrane region" description="Helical" evidence="20">
    <location>
        <begin position="823"/>
        <end position="845"/>
    </location>
</feature>
<dbReference type="FunFam" id="1.20.1250.20:FF:000254">
    <property type="entry name" value="MAL31p Maltose permease"/>
    <property type="match status" value="1"/>
</dbReference>
<evidence type="ECO:0000313" key="22">
    <source>
        <dbReference type="EMBL" id="RMZ67670.1"/>
    </source>
</evidence>
<keyword evidence="8" id="KW-0963">Cytoplasm</keyword>
<feature type="region of interest" description="Disordered" evidence="19">
    <location>
        <begin position="433"/>
        <end position="522"/>
    </location>
</feature>
<feature type="transmembrane region" description="Helical" evidence="20">
    <location>
        <begin position="886"/>
        <end position="910"/>
    </location>
</feature>
<evidence type="ECO:0000256" key="13">
    <source>
        <dbReference type="ARBA" id="ARBA00022840"/>
    </source>
</evidence>
<dbReference type="GO" id="GO:0022857">
    <property type="term" value="F:transmembrane transporter activity"/>
    <property type="evidence" value="ECO:0007669"/>
    <property type="project" value="InterPro"/>
</dbReference>
<evidence type="ECO:0000256" key="8">
    <source>
        <dbReference type="ARBA" id="ARBA00022490"/>
    </source>
</evidence>
<keyword evidence="15 20" id="KW-1133">Transmembrane helix</keyword>
<dbReference type="PROSITE" id="PS00178">
    <property type="entry name" value="AA_TRNA_LIGASE_I"/>
    <property type="match status" value="1"/>
</dbReference>
<dbReference type="Gene3D" id="3.40.50.620">
    <property type="entry name" value="HUPs"/>
    <property type="match status" value="1"/>
</dbReference>
<evidence type="ECO:0000256" key="20">
    <source>
        <dbReference type="SAM" id="Phobius"/>
    </source>
</evidence>
<keyword evidence="23" id="KW-1185">Reference proteome</keyword>
<dbReference type="Pfam" id="PF00579">
    <property type="entry name" value="tRNA-synt_1b"/>
    <property type="match status" value="1"/>
</dbReference>
<dbReference type="GO" id="GO:0016020">
    <property type="term" value="C:membrane"/>
    <property type="evidence" value="ECO:0007669"/>
    <property type="project" value="UniProtKB-SubCell"/>
</dbReference>
<evidence type="ECO:0000256" key="18">
    <source>
        <dbReference type="ARBA" id="ARBA00030268"/>
    </source>
</evidence>
<dbReference type="InterPro" id="IPR005828">
    <property type="entry name" value="MFS_sugar_transport-like"/>
</dbReference>
<feature type="transmembrane region" description="Helical" evidence="20">
    <location>
        <begin position="557"/>
        <end position="582"/>
    </location>
</feature>
<evidence type="ECO:0000256" key="4">
    <source>
        <dbReference type="ARBA" id="ARBA00010992"/>
    </source>
</evidence>
<dbReference type="Pfam" id="PF00083">
    <property type="entry name" value="Sugar_tr"/>
    <property type="match status" value="1"/>
</dbReference>
<dbReference type="GO" id="GO:0004830">
    <property type="term" value="F:tryptophan-tRNA ligase activity"/>
    <property type="evidence" value="ECO:0007669"/>
    <property type="project" value="UniProtKB-EC"/>
</dbReference>
<dbReference type="FunFam" id="3.40.50.620:FF:000033">
    <property type="entry name" value="tryptophan--tRNA ligase, cytoplasmic"/>
    <property type="match status" value="1"/>
</dbReference>
<proteinExistence type="inferred from homology"/>
<dbReference type="GO" id="GO:0005737">
    <property type="term" value="C:cytoplasm"/>
    <property type="evidence" value="ECO:0007669"/>
    <property type="project" value="UniProtKB-SubCell"/>
</dbReference>
<keyword evidence="12" id="KW-0547">Nucleotide-binding</keyword>
<sequence length="1062" mass="118421">MTEPEPPAVAALSLSDTAAQPVSKATEQEINPWDVQAAVDEDGNVKEFDYVKISEQWATKLIDPALLERFERVTGHKPHRWLRRGLFFSHRDIDLILDTYERGDDFLLYTGRGPSSGSMHIGHTIPFEFTKWLQDVFDVPLVIMLTDDEKFLFKEKLKQEEVYEYSRENAKDIISMGFDVKKTFMYIDSEFFTSGHNRHFNLNSTEFEKLITNNQVRGAFGFHGSTNIGSNAFAAKQCVAAFASSYPFIWGEDGKTYKRSKKLAAIPCLIPCAIDQDPYFRLVRENCNRMDLPSPKPALIHSKFLTALQGAGGKMSASNENSAVFMSDTPKQIKNKINTKAFSGGQETLELHREKGGNPDIDVPYQYISYFEDDDEKLKKLADDYRKGELLTGEMKKECIDTMTVYVKKFQDARAQVTDEILDEFLRPRKLKWKGNQNPTKPKLEQPKEATEGGSMLDADGKPMTKNAQKKAAKMAEVERKKKEKEAAAAAAAKQTASDPVSWPSISKTNSSSFPPVSKFESDTPVIEHRSASVADISTDAERSMTLRQGLRQFPKAIAWSVVISLTLIMEGYSTILVPNLFAMDPFRRQFGDKLPNGSYEISANWQSGLVNGGLAGQILGLFATGTVAERIGYRHTLMLGLTAMNVFIFVTFFAGSKQVLLAGQCLLGMPWGMFQCICTVYAADVCPVALRAYLTTWVNACWVLGQLIAAIVMRGMISNTTDWSYRIPFALQWLFPLPILIAVWFAPESPWWLIRQNRFADAKESLHRLRSKPASVSDTDFDITLVGTMEAMIETNDREQKVQSGTSYKDCFKGVDRRRTEITCLVWIIQILCGSTFMGFSTYFYEQAGISSSHAFTLSLAQFALGLIGVLVSWALMAHFGRRRLYLSGQTLTCLCVLLIGILACIPQPTTTTTTTTATVTSTPLNWTIAALLLAFTLAYDATLGPICYALVSEIPSTRLRSKTIVLARNCYNIGGIVTNIITPRMLNPTAWGWGAKAGFFWAGTSVLGLGWSSVRLPEPKGRTFGELDELFERGVAAREFEGWDLVGESEVEGRGEAEAE</sequence>
<feature type="transmembrane region" description="Helical" evidence="20">
    <location>
        <begin position="857"/>
        <end position="879"/>
    </location>
</feature>
<dbReference type="InterPro" id="IPR001412">
    <property type="entry name" value="aa-tRNA-synth_I_CS"/>
</dbReference>
<evidence type="ECO:0000256" key="5">
    <source>
        <dbReference type="ARBA" id="ARBA00013161"/>
    </source>
</evidence>
<evidence type="ECO:0000256" key="1">
    <source>
        <dbReference type="ARBA" id="ARBA00004141"/>
    </source>
</evidence>
<dbReference type="GO" id="GO:0005524">
    <property type="term" value="F:ATP binding"/>
    <property type="evidence" value="ECO:0007669"/>
    <property type="project" value="UniProtKB-KW"/>
</dbReference>
<evidence type="ECO:0000256" key="12">
    <source>
        <dbReference type="ARBA" id="ARBA00022741"/>
    </source>
</evidence>
<dbReference type="PANTHER" id="PTHR10055">
    <property type="entry name" value="TRYPTOPHANYL-TRNA SYNTHETASE"/>
    <property type="match status" value="1"/>
</dbReference>
<keyword evidence="9" id="KW-0762">Sugar transport</keyword>